<keyword evidence="4" id="KW-1185">Reference proteome</keyword>
<feature type="compositionally biased region" description="Basic and acidic residues" evidence="1">
    <location>
        <begin position="167"/>
        <end position="176"/>
    </location>
</feature>
<evidence type="ECO:0000256" key="1">
    <source>
        <dbReference type="SAM" id="MobiDB-lite"/>
    </source>
</evidence>
<dbReference type="EMBL" id="JAHWGI010001195">
    <property type="protein sequence ID" value="KAK3924622.1"/>
    <property type="molecule type" value="Genomic_DNA"/>
</dbReference>
<dbReference type="PANTHER" id="PTHR47272:SF1">
    <property type="entry name" value="PIGGYBAC TRANSPOSABLE ELEMENT-DERIVED PROTEIN 3-LIKE"/>
    <property type="match status" value="1"/>
</dbReference>
<feature type="domain" description="PiggyBac transposable element-derived protein" evidence="2">
    <location>
        <begin position="4"/>
        <end position="112"/>
    </location>
</feature>
<evidence type="ECO:0000313" key="3">
    <source>
        <dbReference type="EMBL" id="KAK3924622.1"/>
    </source>
</evidence>
<proteinExistence type="predicted"/>
<reference evidence="3" key="2">
    <citation type="journal article" date="2023" name="BMC Genomics">
        <title>Pest status, molecular evolution, and epigenetic factors derived from the genome assembly of Frankliniella fusca, a thysanopteran phytovirus vector.</title>
        <authorList>
            <person name="Catto M.A."/>
            <person name="Labadie P.E."/>
            <person name="Jacobson A.L."/>
            <person name="Kennedy G.G."/>
            <person name="Srinivasan R."/>
            <person name="Hunt B.G."/>
        </authorList>
    </citation>
    <scope>NUCLEOTIDE SEQUENCE</scope>
    <source>
        <strain evidence="3">PL_HMW_Pooled</strain>
    </source>
</reference>
<reference evidence="3" key="1">
    <citation type="submission" date="2021-07" db="EMBL/GenBank/DDBJ databases">
        <authorList>
            <person name="Catto M.A."/>
            <person name="Jacobson A."/>
            <person name="Kennedy G."/>
            <person name="Labadie P."/>
            <person name="Hunt B.G."/>
            <person name="Srinivasan R."/>
        </authorList>
    </citation>
    <scope>NUCLEOTIDE SEQUENCE</scope>
    <source>
        <strain evidence="3">PL_HMW_Pooled</strain>
        <tissue evidence="3">Head</tissue>
    </source>
</reference>
<dbReference type="Pfam" id="PF13843">
    <property type="entry name" value="DDE_Tnp_1_7"/>
    <property type="match status" value="1"/>
</dbReference>
<gene>
    <name evidence="3" type="ORF">KUF71_012755</name>
</gene>
<protein>
    <submittedName>
        <fullName evidence="3">PiggyBac transposable element-derived protein 2</fullName>
    </submittedName>
</protein>
<dbReference type="AlphaFoldDB" id="A0AAE1LNL0"/>
<organism evidence="3 4">
    <name type="scientific">Frankliniella fusca</name>
    <dbReference type="NCBI Taxonomy" id="407009"/>
    <lineage>
        <taxon>Eukaryota</taxon>
        <taxon>Metazoa</taxon>
        <taxon>Ecdysozoa</taxon>
        <taxon>Arthropoda</taxon>
        <taxon>Hexapoda</taxon>
        <taxon>Insecta</taxon>
        <taxon>Pterygota</taxon>
        <taxon>Neoptera</taxon>
        <taxon>Paraneoptera</taxon>
        <taxon>Thysanoptera</taxon>
        <taxon>Terebrantia</taxon>
        <taxon>Thripoidea</taxon>
        <taxon>Thripidae</taxon>
        <taxon>Frankliniella</taxon>
    </lineage>
</organism>
<comment type="caution">
    <text evidence="3">The sequence shown here is derived from an EMBL/GenBank/DDBJ whole genome shotgun (WGS) entry which is preliminary data.</text>
</comment>
<sequence>MFLLDNYGILSTGTVRSNRTSKCPLMDDKSLMKQGRGSIDSKVLESKIVCVKWSDNKTVTLASTMAGVGDISSVKRWSKKDNQTSRIDVPCPDIVRNYNSMMGKVGWLTYKRDYAALGQKMNANNSKLFRLHIFHSLVTSERRRGRPSCNEPKAEKIIRSPVTPRPVDGERRDNTDHWPVFGEKRQRCRNCTNGFSEVICLKCNMTLCFRKNKNCFVQFHREPKL</sequence>
<feature type="region of interest" description="Disordered" evidence="1">
    <location>
        <begin position="144"/>
        <end position="176"/>
    </location>
</feature>
<dbReference type="PANTHER" id="PTHR47272">
    <property type="entry name" value="DDE_TNP_1_7 DOMAIN-CONTAINING PROTEIN"/>
    <property type="match status" value="1"/>
</dbReference>
<dbReference type="InterPro" id="IPR029526">
    <property type="entry name" value="PGBD"/>
</dbReference>
<accession>A0AAE1LNL0</accession>
<dbReference type="Proteomes" id="UP001219518">
    <property type="component" value="Unassembled WGS sequence"/>
</dbReference>
<name>A0AAE1LNL0_9NEOP</name>
<evidence type="ECO:0000313" key="4">
    <source>
        <dbReference type="Proteomes" id="UP001219518"/>
    </source>
</evidence>
<evidence type="ECO:0000259" key="2">
    <source>
        <dbReference type="Pfam" id="PF13843"/>
    </source>
</evidence>